<feature type="compositionally biased region" description="Polar residues" evidence="1">
    <location>
        <begin position="100"/>
        <end position="113"/>
    </location>
</feature>
<evidence type="ECO:0000313" key="5">
    <source>
        <dbReference type="EMBL" id="RHY67496.1"/>
    </source>
</evidence>
<protein>
    <submittedName>
        <fullName evidence="3">Uncharacterized protein</fullName>
    </submittedName>
</protein>
<dbReference type="EMBL" id="QUSZ01005968">
    <property type="protein sequence ID" value="RHY07444.1"/>
    <property type="molecule type" value="Genomic_DNA"/>
</dbReference>
<feature type="compositionally biased region" description="Polar residues" evidence="1">
    <location>
        <begin position="202"/>
        <end position="211"/>
    </location>
</feature>
<evidence type="ECO:0000256" key="1">
    <source>
        <dbReference type="SAM" id="MobiDB-lite"/>
    </source>
</evidence>
<comment type="caution">
    <text evidence="3">The sequence shown here is derived from an EMBL/GenBank/DDBJ whole genome shotgun (WGS) entry which is preliminary data.</text>
</comment>
<dbReference type="EMBL" id="QUTD01004644">
    <property type="protein sequence ID" value="RHY66825.1"/>
    <property type="molecule type" value="Genomic_DNA"/>
</dbReference>
<accession>A0A397AMB9</accession>
<dbReference type="EMBL" id="QUTC01003924">
    <property type="protein sequence ID" value="RHY67496.1"/>
    <property type="molecule type" value="Genomic_DNA"/>
</dbReference>
<organism evidence="3 9">
    <name type="scientific">Aphanomyces astaci</name>
    <name type="common">Crayfish plague agent</name>
    <dbReference type="NCBI Taxonomy" id="112090"/>
    <lineage>
        <taxon>Eukaryota</taxon>
        <taxon>Sar</taxon>
        <taxon>Stramenopiles</taxon>
        <taxon>Oomycota</taxon>
        <taxon>Saprolegniomycetes</taxon>
        <taxon>Saprolegniales</taxon>
        <taxon>Verrucalvaceae</taxon>
        <taxon>Aphanomyces</taxon>
    </lineage>
</organism>
<evidence type="ECO:0000313" key="9">
    <source>
        <dbReference type="Proteomes" id="UP000265427"/>
    </source>
</evidence>
<feature type="compositionally biased region" description="Low complexity" evidence="1">
    <location>
        <begin position="249"/>
        <end position="258"/>
    </location>
</feature>
<proteinExistence type="predicted"/>
<evidence type="ECO:0000313" key="11">
    <source>
        <dbReference type="Proteomes" id="UP000266196"/>
    </source>
</evidence>
<evidence type="ECO:0000313" key="6">
    <source>
        <dbReference type="EMBL" id="RHY72751.1"/>
    </source>
</evidence>
<gene>
    <name evidence="8" type="ORF">DYB26_012034</name>
    <name evidence="4" type="ORF">DYB30_004250</name>
    <name evidence="7" type="ORF">DYB31_004037</name>
    <name evidence="6" type="ORF">DYB34_001441</name>
    <name evidence="3" type="ORF">DYB36_002751</name>
    <name evidence="5" type="ORF">DYB38_007123</name>
</gene>
<evidence type="ECO:0000313" key="3">
    <source>
        <dbReference type="EMBL" id="RHY07444.1"/>
    </source>
</evidence>
<dbReference type="EMBL" id="QUTB01002427">
    <property type="protein sequence ID" value="RHY72751.1"/>
    <property type="molecule type" value="Genomic_DNA"/>
</dbReference>
<reference evidence="9 10" key="1">
    <citation type="submission" date="2018-08" db="EMBL/GenBank/DDBJ databases">
        <title>Aphanomyces genome sequencing and annotation.</title>
        <authorList>
            <person name="Minardi D."/>
            <person name="Oidtmann B."/>
            <person name="Van Der Giezen M."/>
            <person name="Studholme D.J."/>
        </authorList>
    </citation>
    <scope>NUCLEOTIDE SEQUENCE [LARGE SCALE GENOMIC DNA]</scope>
    <source>
        <strain evidence="7 11">197901</strain>
        <strain evidence="4 12">D2</strain>
        <strain evidence="8 14">FDL457</strain>
        <strain evidence="3 9">Kv</strain>
        <strain evidence="5 10">SA</strain>
        <strain evidence="6 13">Si</strain>
    </source>
</reference>
<feature type="transmembrane region" description="Helical" evidence="2">
    <location>
        <begin position="23"/>
        <end position="45"/>
    </location>
</feature>
<evidence type="ECO:0000313" key="8">
    <source>
        <dbReference type="EMBL" id="RHZ41333.1"/>
    </source>
</evidence>
<evidence type="ECO:0000313" key="14">
    <source>
        <dbReference type="Proteomes" id="UP000286510"/>
    </source>
</evidence>
<dbReference type="AlphaFoldDB" id="A0A397AMB9"/>
<feature type="compositionally biased region" description="Polar residues" evidence="1">
    <location>
        <begin position="263"/>
        <end position="274"/>
    </location>
</feature>
<dbReference type="EMBL" id="QUTF01005079">
    <property type="protein sequence ID" value="RHZ41333.1"/>
    <property type="molecule type" value="Genomic_DNA"/>
</dbReference>
<keyword evidence="2" id="KW-0472">Membrane</keyword>
<keyword evidence="2" id="KW-0812">Transmembrane</keyword>
<dbReference type="Proteomes" id="UP000266196">
    <property type="component" value="Unassembled WGS sequence"/>
</dbReference>
<feature type="region of interest" description="Disordered" evidence="1">
    <location>
        <begin position="249"/>
        <end position="337"/>
    </location>
</feature>
<evidence type="ECO:0000313" key="10">
    <source>
        <dbReference type="Proteomes" id="UP000265716"/>
    </source>
</evidence>
<dbReference type="Proteomes" id="UP000265716">
    <property type="component" value="Unassembled WGS sequence"/>
</dbReference>
<dbReference type="Proteomes" id="UP000286510">
    <property type="component" value="Unassembled WGS sequence"/>
</dbReference>
<feature type="region of interest" description="Disordered" evidence="1">
    <location>
        <begin position="99"/>
        <end position="128"/>
    </location>
</feature>
<evidence type="ECO:0000313" key="7">
    <source>
        <dbReference type="EMBL" id="RHY82875.1"/>
    </source>
</evidence>
<evidence type="ECO:0000313" key="12">
    <source>
        <dbReference type="Proteomes" id="UP000266643"/>
    </source>
</evidence>
<evidence type="ECO:0000256" key="2">
    <source>
        <dbReference type="SAM" id="Phobius"/>
    </source>
</evidence>
<evidence type="ECO:0000313" key="13">
    <source>
        <dbReference type="Proteomes" id="UP000283543"/>
    </source>
</evidence>
<dbReference type="Proteomes" id="UP000265427">
    <property type="component" value="Unassembled WGS sequence"/>
</dbReference>
<keyword evidence="2" id="KW-1133">Transmembrane helix</keyword>
<dbReference type="Proteomes" id="UP000283543">
    <property type="component" value="Unassembled WGS sequence"/>
</dbReference>
<feature type="region of interest" description="Disordered" evidence="1">
    <location>
        <begin position="188"/>
        <end position="216"/>
    </location>
</feature>
<dbReference type="EMBL" id="QUTE01022022">
    <property type="protein sequence ID" value="RHY82875.1"/>
    <property type="molecule type" value="Genomic_DNA"/>
</dbReference>
<evidence type="ECO:0000313" key="4">
    <source>
        <dbReference type="EMBL" id="RHY66825.1"/>
    </source>
</evidence>
<sequence length="417" mass="45324">MQPTVGRSSALQRGLEEEAKNGWVTILLVGVGAALVVGIVVVFYFKRCQRRKAPQFEDFVDPYAQDDTIHNPHPGKAPVVVEGTHASRFHQLAFQHDLDNNSLHPSAAPSTQLPRPPASSTHHHRQTSGVALLEENVVMPAAPFSAPLSSRRVVSNHAAAPRPPPTGRSVSAVVVDRFEPSVVAQQRIEDFRPPKRPKKPTSKASVHTGQTAAESRAAKKAALISQLGGTGMANNMKMIQSTWQAAKAAPGDAPAKPDVITFLPSSSTSRYQLPSTSQTSSSQDQQYNTDANQPHDSLPLGAEAGSYGRRKKPESYEQDDEAYVTDANHPDDTLPLGAEAGTYRQKAELLQKLQAPPPPTKANTPTSHSDYYRPFEDNAAYETSQAYDSMPLGAEAGQYHQFLQNQKKTLQIQHLGR</sequence>
<feature type="compositionally biased region" description="Low complexity" evidence="1">
    <location>
        <begin position="275"/>
        <end position="286"/>
    </location>
</feature>
<name>A0A397AMB9_APHAT</name>
<feature type="region of interest" description="Disordered" evidence="1">
    <location>
        <begin position="351"/>
        <end position="377"/>
    </location>
</feature>
<dbReference type="Proteomes" id="UP000266643">
    <property type="component" value="Unassembled WGS sequence"/>
</dbReference>